<organism evidence="2 3">
    <name type="scientific">Nonomuraea solani</name>
    <dbReference type="NCBI Taxonomy" id="1144553"/>
    <lineage>
        <taxon>Bacteria</taxon>
        <taxon>Bacillati</taxon>
        <taxon>Actinomycetota</taxon>
        <taxon>Actinomycetes</taxon>
        <taxon>Streptosporangiales</taxon>
        <taxon>Streptosporangiaceae</taxon>
        <taxon>Nonomuraea</taxon>
    </lineage>
</organism>
<dbReference type="InterPro" id="IPR045999">
    <property type="entry name" value="DUF5955"/>
</dbReference>
<evidence type="ECO:0000313" key="3">
    <source>
        <dbReference type="Proteomes" id="UP000236732"/>
    </source>
</evidence>
<dbReference type="RefSeq" id="WP_103964838.1">
    <property type="nucleotide sequence ID" value="NZ_FNVT01000048.1"/>
</dbReference>
<dbReference type="EMBL" id="FNVT01000048">
    <property type="protein sequence ID" value="SEH03918.1"/>
    <property type="molecule type" value="Genomic_DNA"/>
</dbReference>
<keyword evidence="1" id="KW-0472">Membrane</keyword>
<protein>
    <submittedName>
        <fullName evidence="2">Uncharacterized protein</fullName>
    </submittedName>
</protein>
<evidence type="ECO:0000256" key="1">
    <source>
        <dbReference type="SAM" id="Phobius"/>
    </source>
</evidence>
<keyword evidence="3" id="KW-1185">Reference proteome</keyword>
<feature type="transmembrane region" description="Helical" evidence="1">
    <location>
        <begin position="93"/>
        <end position="113"/>
    </location>
</feature>
<gene>
    <name evidence="2" type="ORF">SAMN05444920_1489</name>
</gene>
<evidence type="ECO:0000313" key="2">
    <source>
        <dbReference type="EMBL" id="SEH03918.1"/>
    </source>
</evidence>
<dbReference type="Proteomes" id="UP000236732">
    <property type="component" value="Unassembled WGS sequence"/>
</dbReference>
<proteinExistence type="predicted"/>
<name>A0A1H6F183_9ACTN</name>
<sequence>MAMFEQHFGHVGEVYNVGGNLYLSKDSSAKDFAAAVARIRAELAELSIPEADRGEIDAELGETLAQADADKPDTDQVVGRLERIKARLESMSGVGAAVLGVATAVGNLAAWAAKFFV</sequence>
<reference evidence="2 3" key="1">
    <citation type="submission" date="2016-10" db="EMBL/GenBank/DDBJ databases">
        <authorList>
            <person name="de Groot N.N."/>
        </authorList>
    </citation>
    <scope>NUCLEOTIDE SEQUENCE [LARGE SCALE GENOMIC DNA]</scope>
    <source>
        <strain evidence="2 3">CGMCC 4.7037</strain>
    </source>
</reference>
<dbReference type="AlphaFoldDB" id="A0A1H6F183"/>
<accession>A0A1H6F183</accession>
<dbReference type="Pfam" id="PF19380">
    <property type="entry name" value="DUF5955"/>
    <property type="match status" value="1"/>
</dbReference>
<keyword evidence="1" id="KW-1133">Transmembrane helix</keyword>
<keyword evidence="1" id="KW-0812">Transmembrane</keyword>